<keyword evidence="3" id="KW-0378">Hydrolase</keyword>
<comment type="caution">
    <text evidence="3">The sequence shown here is derived from an EMBL/GenBank/DDBJ whole genome shotgun (WGS) entry which is preliminary data.</text>
</comment>
<gene>
    <name evidence="3" type="ORF">I553_9287</name>
</gene>
<reference evidence="3" key="1">
    <citation type="submission" date="2014-01" db="EMBL/GenBank/DDBJ databases">
        <authorList>
            <person name="Brown-Elliot B."/>
            <person name="Wallace R."/>
            <person name="Lenaerts A."/>
            <person name="Ordway D."/>
            <person name="DeGroote M.A."/>
            <person name="Parker T."/>
            <person name="Sizemore C."/>
            <person name="Tallon L.J."/>
            <person name="Sadzewicz L.K."/>
            <person name="Sengamalay N."/>
            <person name="Fraser C.M."/>
            <person name="Hine E."/>
            <person name="Shefchek K.A."/>
            <person name="Das S.P."/>
            <person name="Tettelin H."/>
        </authorList>
    </citation>
    <scope>NUCLEOTIDE SEQUENCE [LARGE SCALE GENOMIC DNA]</scope>
    <source>
        <strain evidence="3">4042</strain>
    </source>
</reference>
<evidence type="ECO:0000256" key="1">
    <source>
        <dbReference type="SAM" id="MobiDB-lite"/>
    </source>
</evidence>
<feature type="domain" description="DUF1023" evidence="2">
    <location>
        <begin position="43"/>
        <end position="79"/>
    </location>
</feature>
<dbReference type="EMBL" id="JAOB01000072">
    <property type="protein sequence ID" value="EUA20390.1"/>
    <property type="molecule type" value="Genomic_DNA"/>
</dbReference>
<feature type="region of interest" description="Disordered" evidence="1">
    <location>
        <begin position="1"/>
        <end position="27"/>
    </location>
</feature>
<organism evidence="3">
    <name type="scientific">Mycobacterium xenopi 4042</name>
    <dbReference type="NCBI Taxonomy" id="1299334"/>
    <lineage>
        <taxon>Bacteria</taxon>
        <taxon>Bacillati</taxon>
        <taxon>Actinomycetota</taxon>
        <taxon>Actinomycetes</taxon>
        <taxon>Mycobacteriales</taxon>
        <taxon>Mycobacteriaceae</taxon>
        <taxon>Mycobacterium</taxon>
    </lineage>
</organism>
<protein>
    <submittedName>
        <fullName evidence="3">Alpha/beta hydrolase family protein</fullName>
    </submittedName>
</protein>
<evidence type="ECO:0000259" key="2">
    <source>
        <dbReference type="Pfam" id="PF06259"/>
    </source>
</evidence>
<evidence type="ECO:0000313" key="3">
    <source>
        <dbReference type="EMBL" id="EUA20390.1"/>
    </source>
</evidence>
<dbReference type="InterPro" id="IPR010427">
    <property type="entry name" value="DUF1023"/>
</dbReference>
<dbReference type="GO" id="GO:0016787">
    <property type="term" value="F:hydrolase activity"/>
    <property type="evidence" value="ECO:0007669"/>
    <property type="project" value="UniProtKB-KW"/>
</dbReference>
<sequence>MRMINDGKPAPAPRTSRRTYNRSAPTTPTRISAYSALVWLLDVVAGTATAQRPGLHPVNDAVFYGSPGLELTNPVSLGSPMVMPT</sequence>
<dbReference type="AlphaFoldDB" id="X7ZP35"/>
<dbReference type="Pfam" id="PF06259">
    <property type="entry name" value="Abhydrolase_8"/>
    <property type="match status" value="1"/>
</dbReference>
<proteinExistence type="predicted"/>
<name>X7ZP35_MYCXE</name>
<accession>X7ZP35</accession>